<dbReference type="Gramene" id="EFJ23893">
    <property type="protein sequence ID" value="EFJ23893"/>
    <property type="gene ID" value="SELMODRAFT_451526"/>
</dbReference>
<dbReference type="eggNOG" id="ENOG502RYRP">
    <property type="taxonomic scope" value="Eukaryota"/>
</dbReference>
<dbReference type="InterPro" id="IPR050563">
    <property type="entry name" value="4-hydroxybenzoyl-CoA_TE"/>
</dbReference>
<dbReference type="InterPro" id="IPR029069">
    <property type="entry name" value="HotDog_dom_sf"/>
</dbReference>
<evidence type="ECO:0000313" key="4">
    <source>
        <dbReference type="Proteomes" id="UP000001514"/>
    </source>
</evidence>
<comment type="similarity">
    <text evidence="1">Belongs to the 4-hydroxybenzoyl-CoA thioesterase family.</text>
</comment>
<keyword evidence="4" id="KW-1185">Reference proteome</keyword>
<dbReference type="PANTHER" id="PTHR31793:SF27">
    <property type="entry name" value="NOVEL THIOESTERASE SUPERFAMILY DOMAIN AND SAPOSIN A-TYPE DOMAIN CONTAINING PROTEIN (0610012H03RIK)"/>
    <property type="match status" value="1"/>
</dbReference>
<dbReference type="CDD" id="cd00586">
    <property type="entry name" value="4HBT"/>
    <property type="match status" value="1"/>
</dbReference>
<dbReference type="EMBL" id="GL377591">
    <property type="protein sequence ID" value="EFJ23893.1"/>
    <property type="molecule type" value="Genomic_DNA"/>
</dbReference>
<gene>
    <name evidence="3" type="ORF">SELMODRAFT_451526</name>
</gene>
<evidence type="ECO:0000256" key="2">
    <source>
        <dbReference type="ARBA" id="ARBA00022801"/>
    </source>
</evidence>
<organism evidence="4">
    <name type="scientific">Selaginella moellendorffii</name>
    <name type="common">Spikemoss</name>
    <dbReference type="NCBI Taxonomy" id="88036"/>
    <lineage>
        <taxon>Eukaryota</taxon>
        <taxon>Viridiplantae</taxon>
        <taxon>Streptophyta</taxon>
        <taxon>Embryophyta</taxon>
        <taxon>Tracheophyta</taxon>
        <taxon>Lycopodiopsida</taxon>
        <taxon>Selaginellales</taxon>
        <taxon>Selaginellaceae</taxon>
        <taxon>Selaginella</taxon>
    </lineage>
</organism>
<keyword evidence="2" id="KW-0378">Hydrolase</keyword>
<dbReference type="AlphaFoldDB" id="D8RV42"/>
<evidence type="ECO:0000313" key="3">
    <source>
        <dbReference type="EMBL" id="EFJ23893.1"/>
    </source>
</evidence>
<reference evidence="3 4" key="1">
    <citation type="journal article" date="2011" name="Science">
        <title>The Selaginella genome identifies genetic changes associated with the evolution of vascular plants.</title>
        <authorList>
            <person name="Banks J.A."/>
            <person name="Nishiyama T."/>
            <person name="Hasebe M."/>
            <person name="Bowman J.L."/>
            <person name="Gribskov M."/>
            <person name="dePamphilis C."/>
            <person name="Albert V.A."/>
            <person name="Aono N."/>
            <person name="Aoyama T."/>
            <person name="Ambrose B.A."/>
            <person name="Ashton N.W."/>
            <person name="Axtell M.J."/>
            <person name="Barker E."/>
            <person name="Barker M.S."/>
            <person name="Bennetzen J.L."/>
            <person name="Bonawitz N.D."/>
            <person name="Chapple C."/>
            <person name="Cheng C."/>
            <person name="Correa L.G."/>
            <person name="Dacre M."/>
            <person name="DeBarry J."/>
            <person name="Dreyer I."/>
            <person name="Elias M."/>
            <person name="Engstrom E.M."/>
            <person name="Estelle M."/>
            <person name="Feng L."/>
            <person name="Finet C."/>
            <person name="Floyd S.K."/>
            <person name="Frommer W.B."/>
            <person name="Fujita T."/>
            <person name="Gramzow L."/>
            <person name="Gutensohn M."/>
            <person name="Harholt J."/>
            <person name="Hattori M."/>
            <person name="Heyl A."/>
            <person name="Hirai T."/>
            <person name="Hiwatashi Y."/>
            <person name="Ishikawa M."/>
            <person name="Iwata M."/>
            <person name="Karol K.G."/>
            <person name="Koehler B."/>
            <person name="Kolukisaoglu U."/>
            <person name="Kubo M."/>
            <person name="Kurata T."/>
            <person name="Lalonde S."/>
            <person name="Li K."/>
            <person name="Li Y."/>
            <person name="Litt A."/>
            <person name="Lyons E."/>
            <person name="Manning G."/>
            <person name="Maruyama T."/>
            <person name="Michael T.P."/>
            <person name="Mikami K."/>
            <person name="Miyazaki S."/>
            <person name="Morinaga S."/>
            <person name="Murata T."/>
            <person name="Mueller-Roeber B."/>
            <person name="Nelson D.R."/>
            <person name="Obara M."/>
            <person name="Oguri Y."/>
            <person name="Olmstead R.G."/>
            <person name="Onodera N."/>
            <person name="Petersen B.L."/>
            <person name="Pils B."/>
            <person name="Prigge M."/>
            <person name="Rensing S.A."/>
            <person name="Riano-Pachon D.M."/>
            <person name="Roberts A.W."/>
            <person name="Sato Y."/>
            <person name="Scheller H.V."/>
            <person name="Schulz B."/>
            <person name="Schulz C."/>
            <person name="Shakirov E.V."/>
            <person name="Shibagaki N."/>
            <person name="Shinohara N."/>
            <person name="Shippen D.E."/>
            <person name="Soerensen I."/>
            <person name="Sotooka R."/>
            <person name="Sugimoto N."/>
            <person name="Sugita M."/>
            <person name="Sumikawa N."/>
            <person name="Tanurdzic M."/>
            <person name="Theissen G."/>
            <person name="Ulvskov P."/>
            <person name="Wakazuki S."/>
            <person name="Weng J.K."/>
            <person name="Willats W.W."/>
            <person name="Wipf D."/>
            <person name="Wolf P.G."/>
            <person name="Yang L."/>
            <person name="Zimmer A.D."/>
            <person name="Zhu Q."/>
            <person name="Mitros T."/>
            <person name="Hellsten U."/>
            <person name="Loque D."/>
            <person name="Otillar R."/>
            <person name="Salamov A."/>
            <person name="Schmutz J."/>
            <person name="Shapiro H."/>
            <person name="Lindquist E."/>
            <person name="Lucas S."/>
            <person name="Rokhsar D."/>
            <person name="Grigoriev I.V."/>
        </authorList>
    </citation>
    <scope>NUCLEOTIDE SEQUENCE [LARGE SCALE GENOMIC DNA]</scope>
</reference>
<dbReference type="KEGG" id="smo:SELMODRAFT_451526"/>
<dbReference type="HOGENOM" id="CLU_101141_7_3_1"/>
<dbReference type="OMA" id="IHASMAA"/>
<sequence length="181" mass="20495">MPLSIGSARDSVKGEFFGPQHSMSEAYEIELKVRDYELNNYGLVQNTVYASYCDHARHELFEELGINTEALAGTGAVLALAELNIKYLSPLKSGDVFLVTARITGSSAVRLFFDHNIYKLPHKEVRWFCLEPLLLGFQVLSCLQPVLEAKRIVVCLDKNDKPIKFPARFRNILNLFMRNQG</sequence>
<dbReference type="GO" id="GO:0009507">
    <property type="term" value="C:chloroplast"/>
    <property type="evidence" value="ECO:0000318"/>
    <property type="project" value="GO_Central"/>
</dbReference>
<dbReference type="Gene3D" id="3.10.129.10">
    <property type="entry name" value="Hotdog Thioesterase"/>
    <property type="match status" value="1"/>
</dbReference>
<evidence type="ECO:0000256" key="1">
    <source>
        <dbReference type="ARBA" id="ARBA00005953"/>
    </source>
</evidence>
<name>D8RV42_SELML</name>
<protein>
    <submittedName>
        <fullName evidence="3">Uncharacterized protein</fullName>
    </submittedName>
</protein>
<dbReference type="Pfam" id="PF13279">
    <property type="entry name" value="4HBT_2"/>
    <property type="match status" value="1"/>
</dbReference>
<dbReference type="GO" id="GO:0016297">
    <property type="term" value="F:fatty acyl-[ACP] hydrolase activity"/>
    <property type="evidence" value="ECO:0000318"/>
    <property type="project" value="GO_Central"/>
</dbReference>
<dbReference type="Proteomes" id="UP000001514">
    <property type="component" value="Unassembled WGS sequence"/>
</dbReference>
<proteinExistence type="inferred from homology"/>
<dbReference type="SUPFAM" id="SSF54637">
    <property type="entry name" value="Thioesterase/thiol ester dehydrase-isomerase"/>
    <property type="match status" value="1"/>
</dbReference>
<accession>D8RV42</accession>
<dbReference type="InParanoid" id="D8RV42"/>
<dbReference type="PANTHER" id="PTHR31793">
    <property type="entry name" value="4-HYDROXYBENZOYL-COA THIOESTERASE FAMILY MEMBER"/>
    <property type="match status" value="1"/>
</dbReference>